<organism evidence="2">
    <name type="scientific">bioreactor metagenome</name>
    <dbReference type="NCBI Taxonomy" id="1076179"/>
    <lineage>
        <taxon>unclassified sequences</taxon>
        <taxon>metagenomes</taxon>
        <taxon>ecological metagenomes</taxon>
    </lineage>
</organism>
<keyword evidence="1" id="KW-1133">Transmembrane helix</keyword>
<feature type="transmembrane region" description="Helical" evidence="1">
    <location>
        <begin position="97"/>
        <end position="121"/>
    </location>
</feature>
<feature type="transmembrane region" description="Helical" evidence="1">
    <location>
        <begin position="27"/>
        <end position="52"/>
    </location>
</feature>
<sequence>MKRGNTVPEEPSILPGRIILIEKGFTFAAFLGSMILLTAALSMIALVIPITLEGKSALSELTSNRRSMPFEKQLSRRSSVAWRLHCSAARGFSSQVFISLIAAVCITIWQFLTASAIIVWLQISPSMYLKDGCFCFI</sequence>
<keyword evidence="1" id="KW-0472">Membrane</keyword>
<evidence type="ECO:0000256" key="1">
    <source>
        <dbReference type="SAM" id="Phobius"/>
    </source>
</evidence>
<name>A0A645IY18_9ZZZZ</name>
<gene>
    <name evidence="2" type="ORF">SDC9_204023</name>
</gene>
<protein>
    <submittedName>
        <fullName evidence="2">Uncharacterized protein</fullName>
    </submittedName>
</protein>
<keyword evidence="1" id="KW-0812">Transmembrane</keyword>
<accession>A0A645IY18</accession>
<dbReference type="AlphaFoldDB" id="A0A645IY18"/>
<dbReference type="EMBL" id="VSSQ01126559">
    <property type="protein sequence ID" value="MPN56335.1"/>
    <property type="molecule type" value="Genomic_DNA"/>
</dbReference>
<evidence type="ECO:0000313" key="2">
    <source>
        <dbReference type="EMBL" id="MPN56335.1"/>
    </source>
</evidence>
<comment type="caution">
    <text evidence="2">The sequence shown here is derived from an EMBL/GenBank/DDBJ whole genome shotgun (WGS) entry which is preliminary data.</text>
</comment>
<proteinExistence type="predicted"/>
<reference evidence="2" key="1">
    <citation type="submission" date="2019-08" db="EMBL/GenBank/DDBJ databases">
        <authorList>
            <person name="Kucharzyk K."/>
            <person name="Murdoch R.W."/>
            <person name="Higgins S."/>
            <person name="Loffler F."/>
        </authorList>
    </citation>
    <scope>NUCLEOTIDE SEQUENCE</scope>
</reference>